<evidence type="ECO:0000313" key="4">
    <source>
        <dbReference type="Proteomes" id="UP000294599"/>
    </source>
</evidence>
<reference evidence="3 4" key="1">
    <citation type="submission" date="2019-03" db="EMBL/GenBank/DDBJ databases">
        <title>Genomic Encyclopedia of Type Strains, Phase IV (KMG-IV): sequencing the most valuable type-strain genomes for metagenomic binning, comparative biology and taxonomic classification.</title>
        <authorList>
            <person name="Goeker M."/>
        </authorList>
    </citation>
    <scope>NUCLEOTIDE SEQUENCE [LARGE SCALE GENOMIC DNA]</scope>
    <source>
        <strain evidence="3 4">DSM 21944</strain>
    </source>
</reference>
<evidence type="ECO:0000256" key="2">
    <source>
        <dbReference type="ARBA" id="ARBA00023002"/>
    </source>
</evidence>
<dbReference type="EMBL" id="SMAF01000003">
    <property type="protein sequence ID" value="TCT00274.1"/>
    <property type="molecule type" value="Genomic_DNA"/>
</dbReference>
<proteinExistence type="inferred from homology"/>
<evidence type="ECO:0000313" key="3">
    <source>
        <dbReference type="EMBL" id="TCT00274.1"/>
    </source>
</evidence>
<dbReference type="PRINTS" id="PR00080">
    <property type="entry name" value="SDRFAMILY"/>
</dbReference>
<dbReference type="PRINTS" id="PR00081">
    <property type="entry name" value="GDHRDH"/>
</dbReference>
<sequence length="212" mass="21964">MIVHASTRPERAEALAASIDESGGCAEVAVFDVTDAGTAQAAIDGLLEAGPIDIVVNNAGIHDDAPMAGMGDDQWRRVIDVSLNGFFHVTRPLLLPMARRRFGRIINVSSVAAVTGNRGQANYAAAKAGLHGATLTLAREMGSRGITANVVAPGIIEGRMTAGLFTPELVRQLVPAARTGRPEEVAALVRFLASPEAGYINGQVIGVNGGMA</sequence>
<dbReference type="InterPro" id="IPR050259">
    <property type="entry name" value="SDR"/>
</dbReference>
<comment type="similarity">
    <text evidence="1">Belongs to the short-chain dehydrogenases/reductases (SDR) family.</text>
</comment>
<keyword evidence="2" id="KW-0560">Oxidoreductase</keyword>
<dbReference type="GO" id="GO:0016491">
    <property type="term" value="F:oxidoreductase activity"/>
    <property type="evidence" value="ECO:0007669"/>
    <property type="project" value="UniProtKB-KW"/>
</dbReference>
<dbReference type="PANTHER" id="PTHR42879">
    <property type="entry name" value="3-OXOACYL-(ACYL-CARRIER-PROTEIN) REDUCTASE"/>
    <property type="match status" value="1"/>
</dbReference>
<dbReference type="Proteomes" id="UP000294599">
    <property type="component" value="Unassembled WGS sequence"/>
</dbReference>
<name>A0A4R3LJD5_9GAMM</name>
<dbReference type="NCBIfam" id="NF009466">
    <property type="entry name" value="PRK12826.1-2"/>
    <property type="match status" value="1"/>
</dbReference>
<dbReference type="AlphaFoldDB" id="A0A4R3LJD5"/>
<dbReference type="SUPFAM" id="SSF51735">
    <property type="entry name" value="NAD(P)-binding Rossmann-fold domains"/>
    <property type="match status" value="1"/>
</dbReference>
<dbReference type="InterPro" id="IPR002347">
    <property type="entry name" value="SDR_fam"/>
</dbReference>
<protein>
    <submittedName>
        <fullName evidence="3">3-oxoacyl-[acyl-carrier protein] reductase</fullName>
    </submittedName>
</protein>
<gene>
    <name evidence="3" type="ORF">EDC25_10342</name>
</gene>
<accession>A0A4R3LJD5</accession>
<evidence type="ECO:0000256" key="1">
    <source>
        <dbReference type="ARBA" id="ARBA00006484"/>
    </source>
</evidence>
<dbReference type="FunFam" id="3.40.50.720:FF:000173">
    <property type="entry name" value="3-oxoacyl-[acyl-carrier protein] reductase"/>
    <property type="match status" value="1"/>
</dbReference>
<comment type="caution">
    <text evidence="3">The sequence shown here is derived from an EMBL/GenBank/DDBJ whole genome shotgun (WGS) entry which is preliminary data.</text>
</comment>
<dbReference type="InterPro" id="IPR036291">
    <property type="entry name" value="NAD(P)-bd_dom_sf"/>
</dbReference>
<dbReference type="PANTHER" id="PTHR42879:SF2">
    <property type="entry name" value="3-OXOACYL-[ACYL-CARRIER-PROTEIN] REDUCTASE FABG"/>
    <property type="match status" value="1"/>
</dbReference>
<dbReference type="Pfam" id="PF13561">
    <property type="entry name" value="adh_short_C2"/>
    <property type="match status" value="1"/>
</dbReference>
<organism evidence="3 4">
    <name type="scientific">Pseudofulvimonas gallinarii</name>
    <dbReference type="NCBI Taxonomy" id="634155"/>
    <lineage>
        <taxon>Bacteria</taxon>
        <taxon>Pseudomonadati</taxon>
        <taxon>Pseudomonadota</taxon>
        <taxon>Gammaproteobacteria</taxon>
        <taxon>Lysobacterales</taxon>
        <taxon>Rhodanobacteraceae</taxon>
        <taxon>Pseudofulvimonas</taxon>
    </lineage>
</organism>
<keyword evidence="4" id="KW-1185">Reference proteome</keyword>
<dbReference type="Gene3D" id="3.40.50.720">
    <property type="entry name" value="NAD(P)-binding Rossmann-like Domain"/>
    <property type="match status" value="1"/>
</dbReference>
<dbReference type="NCBIfam" id="NF004200">
    <property type="entry name" value="PRK05653.1-5"/>
    <property type="match status" value="1"/>
</dbReference>